<reference evidence="1 2" key="1">
    <citation type="submission" date="2019-12" db="EMBL/GenBank/DDBJ databases">
        <title>Sequencing and analysis of the whole genome of Mycoplasma gallinaceum strain Peacock20181011.</title>
        <authorList>
            <person name="Liu X."/>
            <person name="Qin Z."/>
            <person name="Xu H."/>
        </authorList>
    </citation>
    <scope>NUCLEOTIDE SEQUENCE [LARGE SCALE GENOMIC DNA]</scope>
    <source>
        <strain evidence="1 2">Peacock20181011</strain>
    </source>
</reference>
<evidence type="ECO:0000313" key="2">
    <source>
        <dbReference type="Proteomes" id="UP000503310"/>
    </source>
</evidence>
<sequence length="150" mass="18564">MSNFKEQMLQHTKEVFDNLEIKYDEITLENKTFFVEEINFLKSNFAIKFPYKNKIYNLFFYFAEKVISLNKTNKTIKIWEYGETKQKFKYYKNWFPKIVQSIESKKEKIWWIFVQEKQLSDKIQENFKNVPDNMRVFCYKDLSKRIKELL</sequence>
<dbReference type="RefSeq" id="WP_167845323.1">
    <property type="nucleotide sequence ID" value="NZ_CP047225.1"/>
</dbReference>
<dbReference type="AlphaFoldDB" id="A0A6H0V786"/>
<accession>A0A6H0V786</accession>
<gene>
    <name evidence="1" type="ORF">GOQ20_02885</name>
</gene>
<evidence type="ECO:0000313" key="1">
    <source>
        <dbReference type="EMBL" id="QIW62355.1"/>
    </source>
</evidence>
<organism evidence="1 2">
    <name type="scientific">Mycoplasmopsis gallinacea</name>
    <dbReference type="NCBI Taxonomy" id="29556"/>
    <lineage>
        <taxon>Bacteria</taxon>
        <taxon>Bacillati</taxon>
        <taxon>Mycoplasmatota</taxon>
        <taxon>Mycoplasmoidales</taxon>
        <taxon>Metamycoplasmataceae</taxon>
        <taxon>Mycoplasmopsis</taxon>
    </lineage>
</organism>
<dbReference type="Proteomes" id="UP000503310">
    <property type="component" value="Chromosome"/>
</dbReference>
<name>A0A6H0V786_9BACT</name>
<dbReference type="EMBL" id="CP047225">
    <property type="protein sequence ID" value="QIW62355.1"/>
    <property type="molecule type" value="Genomic_DNA"/>
</dbReference>
<proteinExistence type="predicted"/>
<protein>
    <submittedName>
        <fullName evidence="1">Uncharacterized protein</fullName>
    </submittedName>
</protein>